<dbReference type="Gene3D" id="3.10.10.10">
    <property type="entry name" value="HIV Type 1 Reverse Transcriptase, subunit A, domain 1"/>
    <property type="match status" value="1"/>
</dbReference>
<dbReference type="GO" id="GO:0015074">
    <property type="term" value="P:DNA integration"/>
    <property type="evidence" value="ECO:0007669"/>
    <property type="project" value="InterPro"/>
</dbReference>
<dbReference type="InterPro" id="IPR036397">
    <property type="entry name" value="RNaseH_sf"/>
</dbReference>
<dbReference type="InterPro" id="IPR050951">
    <property type="entry name" value="Retrovirus_Pol_polyprotein"/>
</dbReference>
<proteinExistence type="predicted"/>
<sequence>MQRLLELDVVEQIYGSEAAAPAFFLAKPNGSLLLLVDFRELNRYLRRSPYYMPKIREILLRLGKAKCMPTLDANVGYFARRIQPQKKKVEAIQQIAEPRNKRELRRFLGMISYYRDMVPNKSTLTARLNRLTSKNCPFTCTPEDSAAFNSIKTALAQSVWLDFPDYSRRFHVFADASGHQIGRIIVQGKRIIACFSRSMTETQRKYSTMEWELLSVIEILKEYRTMLLGFPVVIHTNHKNLLYPRETSLRVKRWKLLLEEYRLELHYIAGSQNVGADAFSRLRYDFVKQASEEEPWAVEEEEVAIDGPVVKKHQLEDDTCKTIIQHLENKQADPDYTLRPALGVVLLHHHKKIVVPESLRQDLVEMYHSYLLHPGADKQYHTMSTFWWPGMEKDVTDFVKACRDCKRAKLHGVVHDRGPEFTGDEFQALLKSMAIKDKPIRAKNPQSNAICERVHLELMNILRVRPYLQDQLETALDYAAYAIRASYHTVLRASPAQLLFGEDMLTRQLHFANWNYLSKQRFMAILQDNERENLKRVQHFYRVGDNVMLRVPARERKKTDPVSMGPYVVKAVHDNGTVMLDTGAAEYLTNIRRIFPC</sequence>
<keyword evidence="5" id="KW-0378">Hydrolase</keyword>
<accession>A0A9W7D491</accession>
<name>A0A9W7D491_9STRA</name>
<reference evidence="8" key="1">
    <citation type="submission" date="2023-04" db="EMBL/GenBank/DDBJ databases">
        <title>Phytophthora fragariaefolia NBRC 109709.</title>
        <authorList>
            <person name="Ichikawa N."/>
            <person name="Sato H."/>
            <person name="Tonouchi N."/>
        </authorList>
    </citation>
    <scope>NUCLEOTIDE SEQUENCE</scope>
    <source>
        <strain evidence="8">NBRC 109709</strain>
    </source>
</reference>
<dbReference type="InterPro" id="IPR043128">
    <property type="entry name" value="Rev_trsase/Diguanyl_cyclase"/>
</dbReference>
<evidence type="ECO:0000313" key="8">
    <source>
        <dbReference type="EMBL" id="GMF57006.1"/>
    </source>
</evidence>
<evidence type="ECO:0000313" key="9">
    <source>
        <dbReference type="Proteomes" id="UP001165121"/>
    </source>
</evidence>
<keyword evidence="3" id="KW-0540">Nuclease</keyword>
<keyword evidence="6" id="KW-0695">RNA-directed DNA polymerase</keyword>
<evidence type="ECO:0000256" key="6">
    <source>
        <dbReference type="ARBA" id="ARBA00022918"/>
    </source>
</evidence>
<dbReference type="OrthoDB" id="119408at2759"/>
<feature type="domain" description="Integrase catalytic" evidence="7">
    <location>
        <begin position="413"/>
        <end position="503"/>
    </location>
</feature>
<gene>
    <name evidence="8" type="ORF">Pfra01_002428200</name>
</gene>
<evidence type="ECO:0000256" key="2">
    <source>
        <dbReference type="ARBA" id="ARBA00022695"/>
    </source>
</evidence>
<dbReference type="GO" id="GO:0003964">
    <property type="term" value="F:RNA-directed DNA polymerase activity"/>
    <property type="evidence" value="ECO:0007669"/>
    <property type="project" value="UniProtKB-KW"/>
</dbReference>
<evidence type="ECO:0000256" key="3">
    <source>
        <dbReference type="ARBA" id="ARBA00022722"/>
    </source>
</evidence>
<dbReference type="Gene3D" id="3.30.420.10">
    <property type="entry name" value="Ribonuclease H-like superfamily/Ribonuclease H"/>
    <property type="match status" value="1"/>
</dbReference>
<dbReference type="GO" id="GO:0004519">
    <property type="term" value="F:endonuclease activity"/>
    <property type="evidence" value="ECO:0007669"/>
    <property type="project" value="UniProtKB-KW"/>
</dbReference>
<dbReference type="Gene3D" id="3.30.70.270">
    <property type="match status" value="1"/>
</dbReference>
<evidence type="ECO:0000256" key="1">
    <source>
        <dbReference type="ARBA" id="ARBA00022679"/>
    </source>
</evidence>
<keyword evidence="2" id="KW-0548">Nucleotidyltransferase</keyword>
<dbReference type="AlphaFoldDB" id="A0A9W7D491"/>
<dbReference type="PROSITE" id="PS50994">
    <property type="entry name" value="INTEGRASE"/>
    <property type="match status" value="1"/>
</dbReference>
<dbReference type="Pfam" id="PF17921">
    <property type="entry name" value="Integrase_H2C2"/>
    <property type="match status" value="1"/>
</dbReference>
<dbReference type="PANTHER" id="PTHR37984">
    <property type="entry name" value="PROTEIN CBG26694"/>
    <property type="match status" value="1"/>
</dbReference>
<dbReference type="InterPro" id="IPR041373">
    <property type="entry name" value="RT_RNaseH"/>
</dbReference>
<dbReference type="CDD" id="cd09274">
    <property type="entry name" value="RNase_HI_RT_Ty3"/>
    <property type="match status" value="1"/>
</dbReference>
<evidence type="ECO:0000256" key="4">
    <source>
        <dbReference type="ARBA" id="ARBA00022759"/>
    </source>
</evidence>
<dbReference type="InterPro" id="IPR041588">
    <property type="entry name" value="Integrase_H2C2"/>
</dbReference>
<keyword evidence="9" id="KW-1185">Reference proteome</keyword>
<dbReference type="FunFam" id="3.30.70.270:FF:000020">
    <property type="entry name" value="Transposon Tf2-6 polyprotein-like Protein"/>
    <property type="match status" value="1"/>
</dbReference>
<comment type="caution">
    <text evidence="8">The sequence shown here is derived from an EMBL/GenBank/DDBJ whole genome shotgun (WGS) entry which is preliminary data.</text>
</comment>
<keyword evidence="1" id="KW-0808">Transferase</keyword>
<dbReference type="SUPFAM" id="SSF56672">
    <property type="entry name" value="DNA/RNA polymerases"/>
    <property type="match status" value="1"/>
</dbReference>
<dbReference type="GO" id="GO:0016787">
    <property type="term" value="F:hydrolase activity"/>
    <property type="evidence" value="ECO:0007669"/>
    <property type="project" value="UniProtKB-KW"/>
</dbReference>
<dbReference type="InterPro" id="IPR043502">
    <property type="entry name" value="DNA/RNA_pol_sf"/>
</dbReference>
<dbReference type="SUPFAM" id="SSF53098">
    <property type="entry name" value="Ribonuclease H-like"/>
    <property type="match status" value="1"/>
</dbReference>
<dbReference type="InterPro" id="IPR012337">
    <property type="entry name" value="RNaseH-like_sf"/>
</dbReference>
<protein>
    <submittedName>
        <fullName evidence="8">Unnamed protein product</fullName>
    </submittedName>
</protein>
<dbReference type="Proteomes" id="UP001165121">
    <property type="component" value="Unassembled WGS sequence"/>
</dbReference>
<dbReference type="Pfam" id="PF17917">
    <property type="entry name" value="RT_RNaseH"/>
    <property type="match status" value="1"/>
</dbReference>
<organism evidence="8 9">
    <name type="scientific">Phytophthora fragariaefolia</name>
    <dbReference type="NCBI Taxonomy" id="1490495"/>
    <lineage>
        <taxon>Eukaryota</taxon>
        <taxon>Sar</taxon>
        <taxon>Stramenopiles</taxon>
        <taxon>Oomycota</taxon>
        <taxon>Peronosporomycetes</taxon>
        <taxon>Peronosporales</taxon>
        <taxon>Peronosporaceae</taxon>
        <taxon>Phytophthora</taxon>
    </lineage>
</organism>
<dbReference type="InterPro" id="IPR001584">
    <property type="entry name" value="Integrase_cat-core"/>
</dbReference>
<keyword evidence="4" id="KW-0255">Endonuclease</keyword>
<dbReference type="PANTHER" id="PTHR37984:SF5">
    <property type="entry name" value="PROTEIN NYNRIN-LIKE"/>
    <property type="match status" value="1"/>
</dbReference>
<evidence type="ECO:0000259" key="7">
    <source>
        <dbReference type="PROSITE" id="PS50994"/>
    </source>
</evidence>
<dbReference type="GO" id="GO:0003676">
    <property type="term" value="F:nucleic acid binding"/>
    <property type="evidence" value="ECO:0007669"/>
    <property type="project" value="InterPro"/>
</dbReference>
<evidence type="ECO:0000256" key="5">
    <source>
        <dbReference type="ARBA" id="ARBA00022801"/>
    </source>
</evidence>
<dbReference type="EMBL" id="BSXT01004166">
    <property type="protein sequence ID" value="GMF57006.1"/>
    <property type="molecule type" value="Genomic_DNA"/>
</dbReference>